<dbReference type="OrthoDB" id="9771237at2"/>
<sequence>MVLRCTAVGFVLRPAGAEDERGGQVMARVDPDEAAVEWFVRLQECEDEQVWLDHLAWMEADPAHAEAYARVERLWVAADALPAEAPVASEAAAAVVSLDAHRAAKQSRVARWWFPGVIAAAASVAAVIGLPQFVHLGEPAGQTYRTDGASMRVVALADGSRLTLNRNTEIVVKLGDSVRTAELRSGEAVFDVHHEEKRPFTVSAAGREVRVLGTEFDVLNQNGAFGVAVRRGLVSVSAPAGGTTVTRLPAGTALHRAAGDTQDIVQTIAPDDALAWVKGRLVYSDSPIENVARDLERYTGTPVHVAPEIRSLHVSGVLTIGDPAALDRQIEALLPVRVEKVDGQRRLVRAP</sequence>
<gene>
    <name evidence="3" type="ORF">DD559_14580</name>
</gene>
<accession>A0A2U0SGC7</accession>
<evidence type="ECO:0000259" key="1">
    <source>
        <dbReference type="Pfam" id="PF04773"/>
    </source>
</evidence>
<dbReference type="PIRSF" id="PIRSF018266">
    <property type="entry name" value="FecR"/>
    <property type="match status" value="1"/>
</dbReference>
<dbReference type="PANTHER" id="PTHR30273:SF2">
    <property type="entry name" value="PROTEIN FECR"/>
    <property type="match status" value="1"/>
</dbReference>
<feature type="domain" description="FecR protein" evidence="1">
    <location>
        <begin position="143"/>
        <end position="234"/>
    </location>
</feature>
<comment type="caution">
    <text evidence="3">The sequence shown here is derived from an EMBL/GenBank/DDBJ whole genome shotgun (WGS) entry which is preliminary data.</text>
</comment>
<feature type="domain" description="FecR N-terminal" evidence="2">
    <location>
        <begin position="33"/>
        <end position="74"/>
    </location>
</feature>
<dbReference type="Proteomes" id="UP000245890">
    <property type="component" value="Unassembled WGS sequence"/>
</dbReference>
<dbReference type="Gene3D" id="2.60.120.1440">
    <property type="match status" value="1"/>
</dbReference>
<proteinExistence type="predicted"/>
<protein>
    <recommendedName>
        <fullName evidence="5">Iron dicitrate transport regulator FecR</fullName>
    </recommendedName>
</protein>
<evidence type="ECO:0008006" key="5">
    <source>
        <dbReference type="Google" id="ProtNLM"/>
    </source>
</evidence>
<reference evidence="3 4" key="1">
    <citation type="submission" date="2018-05" db="EMBL/GenBank/DDBJ databases">
        <title>Description of Sphingomonas pokkalii sp nov, isolated from the rhizosphere of saline tolerant pokkali rice and its draft genome analysis.</title>
        <authorList>
            <person name="Menon R."/>
            <person name="Kumari S."/>
            <person name="Rameshkumar N."/>
        </authorList>
    </citation>
    <scope>NUCLEOTIDE SEQUENCE [LARGE SCALE GENOMIC DNA]</scope>
    <source>
        <strain evidence="3 4">L3B27</strain>
    </source>
</reference>
<dbReference type="AlphaFoldDB" id="A0A2U0SGC7"/>
<keyword evidence="4" id="KW-1185">Reference proteome</keyword>
<dbReference type="InterPro" id="IPR032623">
    <property type="entry name" value="FecR_N"/>
</dbReference>
<dbReference type="Pfam" id="PF16220">
    <property type="entry name" value="DUF4880"/>
    <property type="match status" value="1"/>
</dbReference>
<dbReference type="PANTHER" id="PTHR30273">
    <property type="entry name" value="PERIPLASMIC SIGNAL SENSOR AND SIGMA FACTOR ACTIVATOR FECR-RELATED"/>
    <property type="match status" value="1"/>
</dbReference>
<evidence type="ECO:0000313" key="4">
    <source>
        <dbReference type="Proteomes" id="UP000245890"/>
    </source>
</evidence>
<dbReference type="EMBL" id="QENQ01000001">
    <property type="protein sequence ID" value="PVX30418.1"/>
    <property type="molecule type" value="Genomic_DNA"/>
</dbReference>
<name>A0A2U0SGC7_9SPHN</name>
<dbReference type="Pfam" id="PF04773">
    <property type="entry name" value="FecR"/>
    <property type="match status" value="1"/>
</dbReference>
<evidence type="ECO:0000313" key="3">
    <source>
        <dbReference type="EMBL" id="PVX30418.1"/>
    </source>
</evidence>
<evidence type="ECO:0000259" key="2">
    <source>
        <dbReference type="Pfam" id="PF16220"/>
    </source>
</evidence>
<organism evidence="3 4">
    <name type="scientific">Sphingomonas pokkalii</name>
    <dbReference type="NCBI Taxonomy" id="2175090"/>
    <lineage>
        <taxon>Bacteria</taxon>
        <taxon>Pseudomonadati</taxon>
        <taxon>Pseudomonadota</taxon>
        <taxon>Alphaproteobacteria</taxon>
        <taxon>Sphingomonadales</taxon>
        <taxon>Sphingomonadaceae</taxon>
        <taxon>Sphingomonas</taxon>
    </lineage>
</organism>
<dbReference type="InterPro" id="IPR012373">
    <property type="entry name" value="Ferrdict_sens_TM"/>
</dbReference>
<dbReference type="GO" id="GO:0016989">
    <property type="term" value="F:sigma factor antagonist activity"/>
    <property type="evidence" value="ECO:0007669"/>
    <property type="project" value="TreeGrafter"/>
</dbReference>
<dbReference type="InterPro" id="IPR006860">
    <property type="entry name" value="FecR"/>
</dbReference>